<dbReference type="PANTHER" id="PTHR30441:SF4">
    <property type="entry name" value="PROTEIN ASMA"/>
    <property type="match status" value="1"/>
</dbReference>
<accession>A0A161J8U0</accession>
<keyword evidence="4" id="KW-1185">Reference proteome</keyword>
<feature type="transmembrane region" description="Helical" evidence="1">
    <location>
        <begin position="7"/>
        <end position="31"/>
    </location>
</feature>
<gene>
    <name evidence="3" type="ORF">ATSB10_00810</name>
</gene>
<keyword evidence="1" id="KW-0472">Membrane</keyword>
<evidence type="ECO:0000313" key="4">
    <source>
        <dbReference type="Proteomes" id="UP000077255"/>
    </source>
</evidence>
<dbReference type="InterPro" id="IPR007844">
    <property type="entry name" value="AsmA"/>
</dbReference>
<evidence type="ECO:0000256" key="1">
    <source>
        <dbReference type="SAM" id="Phobius"/>
    </source>
</evidence>
<proteinExistence type="predicted"/>
<dbReference type="AlphaFoldDB" id="A0A161J8U0"/>
<feature type="domain" description="AsmA" evidence="2">
    <location>
        <begin position="7"/>
        <end position="121"/>
    </location>
</feature>
<dbReference type="GO" id="GO:0005886">
    <property type="term" value="C:plasma membrane"/>
    <property type="evidence" value="ECO:0007669"/>
    <property type="project" value="TreeGrafter"/>
</dbReference>
<reference evidence="3 4" key="1">
    <citation type="submission" date="2016-02" db="EMBL/GenBank/DDBJ databases">
        <title>Complete genome sequencing and analysis of ATSB10, Dyella thiooxydans isolated from rhizosphere soil of sunflower (Helianthus annuus L.).</title>
        <authorList>
            <person name="Lee Y."/>
            <person name="Hwangbo K."/>
            <person name="Chung H."/>
            <person name="Yoo J."/>
            <person name="Kim K.Y."/>
            <person name="Sa T.M."/>
            <person name="Um Y."/>
            <person name="Madhaiyan M."/>
        </authorList>
    </citation>
    <scope>NUCLEOTIDE SEQUENCE [LARGE SCALE GENOMIC DNA]</scope>
    <source>
        <strain evidence="3 4">ATSB10</strain>
    </source>
</reference>
<dbReference type="EMBL" id="CP014841">
    <property type="protein sequence ID" value="AND67535.1"/>
    <property type="molecule type" value="Genomic_DNA"/>
</dbReference>
<dbReference type="Pfam" id="PF05170">
    <property type="entry name" value="AsmA"/>
    <property type="match status" value="1"/>
</dbReference>
<dbReference type="KEGG" id="dtx:ATSB10_00810"/>
<evidence type="ECO:0000259" key="2">
    <source>
        <dbReference type="Pfam" id="PF05170"/>
    </source>
</evidence>
<sequence length="352" mass="36750">MSRRWRLALLVAAGAVGVLLLAAVIGVYWLLQPDRFTATLQAQARAAGLDLSLASPARPALFPHPALELQGITLNESGASMPILLAARGRLALPWHTLFGGPTTIARLEIDAPRVDLDALQSWLGHLPSSEGNRVPQIPRIDTGILISRASVVRGNDILLDNLALETGQLHPDKPFSLDLTARDASGDPVQLRLLATPRASGEGMSFENIDLHLSHGADTTLDLRGSAHWHGAADASADLAGSVDLADAGRYDLSLRLTPANLRDPLLLTLHLAGPGRNADVRLPPLQLANWWSQLSDAEGGQLVMPPGSGHLDVDHAAFGGVSAEGLSLDLGEGIPAAAGSAPAPASSSAP</sequence>
<keyword evidence="1" id="KW-1133">Transmembrane helix</keyword>
<dbReference type="InterPro" id="IPR052894">
    <property type="entry name" value="AsmA-related"/>
</dbReference>
<organism evidence="3 4">
    <name type="scientific">Dyella thiooxydans</name>
    <dbReference type="NCBI Taxonomy" id="445710"/>
    <lineage>
        <taxon>Bacteria</taxon>
        <taxon>Pseudomonadati</taxon>
        <taxon>Pseudomonadota</taxon>
        <taxon>Gammaproteobacteria</taxon>
        <taxon>Lysobacterales</taxon>
        <taxon>Rhodanobacteraceae</taxon>
        <taxon>Dyella</taxon>
    </lineage>
</organism>
<keyword evidence="1" id="KW-0812">Transmembrane</keyword>
<dbReference type="PATRIC" id="fig|445710.3.peg.79"/>
<dbReference type="OrthoDB" id="5965899at2"/>
<name>A0A161J8U0_9GAMM</name>
<dbReference type="GO" id="GO:0090313">
    <property type="term" value="P:regulation of protein targeting to membrane"/>
    <property type="evidence" value="ECO:0007669"/>
    <property type="project" value="TreeGrafter"/>
</dbReference>
<dbReference type="Proteomes" id="UP000077255">
    <property type="component" value="Chromosome"/>
</dbReference>
<dbReference type="STRING" id="445710.ATSB10_00810"/>
<dbReference type="RefSeq" id="WP_063669916.1">
    <property type="nucleotide sequence ID" value="NZ_CP014841.1"/>
</dbReference>
<protein>
    <recommendedName>
        <fullName evidence="2">AsmA domain-containing protein</fullName>
    </recommendedName>
</protein>
<evidence type="ECO:0000313" key="3">
    <source>
        <dbReference type="EMBL" id="AND67535.1"/>
    </source>
</evidence>
<dbReference type="PANTHER" id="PTHR30441">
    <property type="entry name" value="DUF748 DOMAIN-CONTAINING PROTEIN"/>
    <property type="match status" value="1"/>
</dbReference>